<dbReference type="PROSITE" id="PS51462">
    <property type="entry name" value="NUDIX"/>
    <property type="match status" value="1"/>
</dbReference>
<proteinExistence type="inferred from homology"/>
<comment type="cofactor">
    <cofactor evidence="1">
        <name>Mg(2+)</name>
        <dbReference type="ChEBI" id="CHEBI:18420"/>
    </cofactor>
</comment>
<comment type="similarity">
    <text evidence="3">Belongs to the Nudix hydrolase family. NudC subfamily.</text>
</comment>
<dbReference type="NCBIfam" id="NF001299">
    <property type="entry name" value="PRK00241.1"/>
    <property type="match status" value="1"/>
</dbReference>
<evidence type="ECO:0000259" key="10">
    <source>
        <dbReference type="PROSITE" id="PS51462"/>
    </source>
</evidence>
<dbReference type="RefSeq" id="WP_173197527.1">
    <property type="nucleotide sequence ID" value="NZ_JABFCX010000002.1"/>
</dbReference>
<reference evidence="11 12" key="1">
    <citation type="submission" date="2020-05" db="EMBL/GenBank/DDBJ databases">
        <title>Parvularcula mediterraneae sp. nov., isolated from polypropylene straw from shallow seawater of the seashore of Laganas in Zakynthos island, Greece.</title>
        <authorList>
            <person name="Szabo I."/>
            <person name="Al-Omari J."/>
            <person name="Rado J."/>
            <person name="Szerdahelyi G.S."/>
        </authorList>
    </citation>
    <scope>NUCLEOTIDE SEQUENCE [LARGE SCALE GENOMIC DNA]</scope>
    <source>
        <strain evidence="11 12">ZS-1/3</strain>
    </source>
</reference>
<dbReference type="CDD" id="cd03429">
    <property type="entry name" value="NUDIX_NADH_pyrophosphatase_Nudt13"/>
    <property type="match status" value="1"/>
</dbReference>
<dbReference type="PANTHER" id="PTHR42904:SF6">
    <property type="entry name" value="NAD-CAPPED RNA HYDROLASE NUDT12"/>
    <property type="match status" value="1"/>
</dbReference>
<evidence type="ECO:0000256" key="1">
    <source>
        <dbReference type="ARBA" id="ARBA00001946"/>
    </source>
</evidence>
<comment type="caution">
    <text evidence="11">The sequence shown here is derived from an EMBL/GenBank/DDBJ whole genome shotgun (WGS) entry which is preliminary data.</text>
</comment>
<dbReference type="Gene3D" id="3.90.79.10">
    <property type="entry name" value="Nucleoside Triphosphate Pyrophosphohydrolase"/>
    <property type="match status" value="1"/>
</dbReference>
<dbReference type="PANTHER" id="PTHR42904">
    <property type="entry name" value="NUDIX HYDROLASE, NUDC SUBFAMILY"/>
    <property type="match status" value="1"/>
</dbReference>
<keyword evidence="5" id="KW-0479">Metal-binding</keyword>
<dbReference type="GO" id="GO:0006742">
    <property type="term" value="P:NADP+ catabolic process"/>
    <property type="evidence" value="ECO:0007669"/>
    <property type="project" value="TreeGrafter"/>
</dbReference>
<sequence length="302" mass="34044">MLHGNPNAFCQNPLDRAGVLRKNETWLKAQREDPKARLMLFWRGELLIDRQPTTSEIQWLAMPALKSLPMDKEVVFLGLWDGAPIFAADASGAEKPPFSDVAEYATLRKCAPYLPPQEVSAAGQAAWLLQWHQNHRYCARDGDRTESREGGFKRVNTKTGAEHFPRTDPVAIVLPVHGDSICLGRGPHFPENFMSAFAGYLEPGETLEQCGERELFEEAGLQATSMRYLFSQPWPFPSSLMMGFIAEVSGRELTLDPDEIEAARWFDRDEAQAVMDGDHEIQCPPPMAIAHQLIKHWLDNEK</sequence>
<evidence type="ECO:0000256" key="9">
    <source>
        <dbReference type="ARBA" id="ARBA00023679"/>
    </source>
</evidence>
<dbReference type="Pfam" id="PF09297">
    <property type="entry name" value="Zn_ribbon_NUD"/>
    <property type="match status" value="1"/>
</dbReference>
<dbReference type="SUPFAM" id="SSF55811">
    <property type="entry name" value="Nudix"/>
    <property type="match status" value="1"/>
</dbReference>
<comment type="cofactor">
    <cofactor evidence="2">
        <name>Zn(2+)</name>
        <dbReference type="ChEBI" id="CHEBI:29105"/>
    </cofactor>
</comment>
<dbReference type="Proteomes" id="UP000536835">
    <property type="component" value="Unassembled WGS sequence"/>
</dbReference>
<dbReference type="InterPro" id="IPR000086">
    <property type="entry name" value="NUDIX_hydrolase_dom"/>
</dbReference>
<organism evidence="11 12">
    <name type="scientific">Parvularcula mediterranea</name>
    <dbReference type="NCBI Taxonomy" id="2732508"/>
    <lineage>
        <taxon>Bacteria</taxon>
        <taxon>Pseudomonadati</taxon>
        <taxon>Pseudomonadota</taxon>
        <taxon>Alphaproteobacteria</taxon>
        <taxon>Parvularculales</taxon>
        <taxon>Parvularculaceae</taxon>
        <taxon>Parvularcula</taxon>
    </lineage>
</organism>
<comment type="catalytic activity">
    <reaction evidence="9">
        <text>a 5'-end NAD(+)-phospho-ribonucleoside in mRNA + H2O = a 5'-end phospho-adenosine-phospho-ribonucleoside in mRNA + beta-nicotinamide D-ribonucleotide + 2 H(+)</text>
        <dbReference type="Rhea" id="RHEA:60876"/>
        <dbReference type="Rhea" id="RHEA-COMP:15698"/>
        <dbReference type="Rhea" id="RHEA-COMP:15719"/>
        <dbReference type="ChEBI" id="CHEBI:14649"/>
        <dbReference type="ChEBI" id="CHEBI:15377"/>
        <dbReference type="ChEBI" id="CHEBI:15378"/>
        <dbReference type="ChEBI" id="CHEBI:144029"/>
        <dbReference type="ChEBI" id="CHEBI:144051"/>
    </reaction>
    <physiologicalReaction direction="left-to-right" evidence="9">
        <dbReference type="Rhea" id="RHEA:60877"/>
    </physiologicalReaction>
</comment>
<protein>
    <recommendedName>
        <fullName evidence="4">NAD(+) diphosphatase</fullName>
        <ecNumber evidence="4">3.6.1.22</ecNumber>
    </recommendedName>
</protein>
<dbReference type="GO" id="GO:0019677">
    <property type="term" value="P:NAD+ catabolic process"/>
    <property type="evidence" value="ECO:0007669"/>
    <property type="project" value="TreeGrafter"/>
</dbReference>
<evidence type="ECO:0000256" key="7">
    <source>
        <dbReference type="ARBA" id="ARBA00022842"/>
    </source>
</evidence>
<keyword evidence="6 11" id="KW-0378">Hydrolase</keyword>
<evidence type="ECO:0000313" key="12">
    <source>
        <dbReference type="Proteomes" id="UP000536835"/>
    </source>
</evidence>
<dbReference type="EC" id="3.6.1.22" evidence="4"/>
<name>A0A7Y3W509_9PROT</name>
<evidence type="ECO:0000313" key="11">
    <source>
        <dbReference type="EMBL" id="NNU15802.1"/>
    </source>
</evidence>
<evidence type="ECO:0000256" key="4">
    <source>
        <dbReference type="ARBA" id="ARBA00012381"/>
    </source>
</evidence>
<dbReference type="GO" id="GO:0046872">
    <property type="term" value="F:metal ion binding"/>
    <property type="evidence" value="ECO:0007669"/>
    <property type="project" value="UniProtKB-KW"/>
</dbReference>
<accession>A0A7Y3W509</accession>
<keyword evidence="12" id="KW-1185">Reference proteome</keyword>
<dbReference type="Gene3D" id="3.90.79.20">
    <property type="match status" value="1"/>
</dbReference>
<dbReference type="Pfam" id="PF09296">
    <property type="entry name" value="NUDIX-like"/>
    <property type="match status" value="1"/>
</dbReference>
<keyword evidence="8" id="KW-0520">NAD</keyword>
<dbReference type="InterPro" id="IPR015375">
    <property type="entry name" value="NADH_PPase-like_N"/>
</dbReference>
<dbReference type="GO" id="GO:0005829">
    <property type="term" value="C:cytosol"/>
    <property type="evidence" value="ECO:0007669"/>
    <property type="project" value="TreeGrafter"/>
</dbReference>
<evidence type="ECO:0000256" key="6">
    <source>
        <dbReference type="ARBA" id="ARBA00022801"/>
    </source>
</evidence>
<feature type="domain" description="Nudix hydrolase" evidence="10">
    <location>
        <begin position="165"/>
        <end position="289"/>
    </location>
</feature>
<dbReference type="InterPro" id="IPR049734">
    <property type="entry name" value="NudC-like_C"/>
</dbReference>
<keyword evidence="7" id="KW-0460">Magnesium</keyword>
<dbReference type="InterPro" id="IPR050241">
    <property type="entry name" value="NAD-cap_RNA_hydrolase_NudC"/>
</dbReference>
<dbReference type="AlphaFoldDB" id="A0A7Y3W509"/>
<evidence type="ECO:0000256" key="3">
    <source>
        <dbReference type="ARBA" id="ARBA00009595"/>
    </source>
</evidence>
<dbReference type="EMBL" id="JABFCX010000002">
    <property type="protein sequence ID" value="NNU15802.1"/>
    <property type="molecule type" value="Genomic_DNA"/>
</dbReference>
<evidence type="ECO:0000256" key="2">
    <source>
        <dbReference type="ARBA" id="ARBA00001947"/>
    </source>
</evidence>
<evidence type="ECO:0000256" key="5">
    <source>
        <dbReference type="ARBA" id="ARBA00022723"/>
    </source>
</evidence>
<dbReference type="InterPro" id="IPR015376">
    <property type="entry name" value="Znr_NADH_PPase"/>
</dbReference>
<evidence type="ECO:0000256" key="8">
    <source>
        <dbReference type="ARBA" id="ARBA00023027"/>
    </source>
</evidence>
<dbReference type="Pfam" id="PF00293">
    <property type="entry name" value="NUDIX"/>
    <property type="match status" value="1"/>
</dbReference>
<gene>
    <name evidence="11" type="primary">nudC</name>
    <name evidence="11" type="ORF">HK107_05640</name>
</gene>
<dbReference type="InterPro" id="IPR015797">
    <property type="entry name" value="NUDIX_hydrolase-like_dom_sf"/>
</dbReference>
<dbReference type="GO" id="GO:0035529">
    <property type="term" value="F:NADH pyrophosphatase activity"/>
    <property type="evidence" value="ECO:0007669"/>
    <property type="project" value="TreeGrafter"/>
</dbReference>